<proteinExistence type="predicted"/>
<accession>C0CR08</accession>
<gene>
    <name evidence="2" type="ORF">RUMHYD_03321</name>
</gene>
<organism evidence="2 3">
    <name type="scientific">Blautia hydrogenotrophica (strain DSM 10507 / JCM 14656 / S5a33)</name>
    <name type="common">Ruminococcus hydrogenotrophicus</name>
    <dbReference type="NCBI Taxonomy" id="476272"/>
    <lineage>
        <taxon>Bacteria</taxon>
        <taxon>Bacillati</taxon>
        <taxon>Bacillota</taxon>
        <taxon>Clostridia</taxon>
        <taxon>Lachnospirales</taxon>
        <taxon>Lachnospiraceae</taxon>
        <taxon>Blautia</taxon>
    </lineage>
</organism>
<dbReference type="GO" id="GO:0003677">
    <property type="term" value="F:DNA binding"/>
    <property type="evidence" value="ECO:0007669"/>
    <property type="project" value="InterPro"/>
</dbReference>
<dbReference type="InterPro" id="IPR018330">
    <property type="entry name" value="RecT_fam"/>
</dbReference>
<feature type="compositionally biased region" description="Basic and acidic residues" evidence="1">
    <location>
        <begin position="316"/>
        <end position="330"/>
    </location>
</feature>
<evidence type="ECO:0008006" key="4">
    <source>
        <dbReference type="Google" id="ProtNLM"/>
    </source>
</evidence>
<keyword evidence="3" id="KW-1185">Reference proteome</keyword>
<name>C0CR08_BLAHS</name>
<dbReference type="NCBIfam" id="TIGR00616">
    <property type="entry name" value="rect"/>
    <property type="match status" value="1"/>
</dbReference>
<dbReference type="AlphaFoldDB" id="C0CR08"/>
<dbReference type="HOGENOM" id="CLU_071046_1_0_9"/>
<dbReference type="GO" id="GO:0006259">
    <property type="term" value="P:DNA metabolic process"/>
    <property type="evidence" value="ECO:0007669"/>
    <property type="project" value="InterPro"/>
</dbReference>
<evidence type="ECO:0000313" key="2">
    <source>
        <dbReference type="EMBL" id="EEG47771.1"/>
    </source>
</evidence>
<dbReference type="Proteomes" id="UP000003100">
    <property type="component" value="Unassembled WGS sequence"/>
</dbReference>
<dbReference type="EMBL" id="ACBZ01000177">
    <property type="protein sequence ID" value="EEG47771.1"/>
    <property type="molecule type" value="Genomic_DNA"/>
</dbReference>
<evidence type="ECO:0000256" key="1">
    <source>
        <dbReference type="SAM" id="MobiDB-lite"/>
    </source>
</evidence>
<dbReference type="Pfam" id="PF03837">
    <property type="entry name" value="RecT"/>
    <property type="match status" value="1"/>
</dbReference>
<feature type="region of interest" description="Disordered" evidence="1">
    <location>
        <begin position="312"/>
        <end position="342"/>
    </location>
</feature>
<comment type="caution">
    <text evidence="2">The sequence shown here is derived from an EMBL/GenBank/DDBJ whole genome shotgun (WGS) entry which is preliminary data.</text>
</comment>
<reference evidence="2 3" key="1">
    <citation type="submission" date="2009-01" db="EMBL/GenBank/DDBJ databases">
        <authorList>
            <person name="Fulton L."/>
            <person name="Clifton S."/>
            <person name="Fulton B."/>
            <person name="Xu J."/>
            <person name="Minx P."/>
            <person name="Pepin K.H."/>
            <person name="Johnson M."/>
            <person name="Bhonagiri V."/>
            <person name="Nash W.E."/>
            <person name="Mardis E.R."/>
            <person name="Wilson R.K."/>
        </authorList>
    </citation>
    <scope>NUCLEOTIDE SEQUENCE [LARGE SCALE GENOMIC DNA]</scope>
    <source>
        <strain evidence="3">DSM 10507 / JCM 14656 / S5a33</strain>
    </source>
</reference>
<evidence type="ECO:0000313" key="3">
    <source>
        <dbReference type="Proteomes" id="UP000003100"/>
    </source>
</evidence>
<dbReference type="InterPro" id="IPR004590">
    <property type="entry name" value="ssDNA_annealing_RecT"/>
</dbReference>
<sequence length="342" mass="38747">MAENKNTQVVAQQKPVKVGITGYLSNEKVKEQIVNVVGEKNATRFISSVVSAVQTNANLQKCTNASIFSAALLGESLQLTPSPQLGQFYMVPYENNKMVTDPKTGRETKVKVNEAQFQIGYKGYIQLAIRSGQYRKIVVSDVKDGEVGFFNPITEEFGMNPVLDMEKRQELPVVGYYGMFELTNGFRKELYWPKEQMEKHAKTYSKGYASDLRKNTSYTFWTKNFDAMAKKTLIRQLISKWGIMSIEMQRAYEADMGVLDEDGTVRYVDNDSDIVAEVEAEISENSNKEEFVIESPAQIEEKAEPKTVADVVGQQKGKEPVKVEKKEQKQDIPAFMKMKNME</sequence>
<reference evidence="2 3" key="2">
    <citation type="submission" date="2009-02" db="EMBL/GenBank/DDBJ databases">
        <title>Draft genome sequence of Blautia hydrogenotrophica DSM 10507 (Ruminococcus hydrogenotrophicus DSM 10507).</title>
        <authorList>
            <person name="Sudarsanam P."/>
            <person name="Ley R."/>
            <person name="Guruge J."/>
            <person name="Turnbaugh P.J."/>
            <person name="Mahowald M."/>
            <person name="Liep D."/>
            <person name="Gordon J."/>
        </authorList>
    </citation>
    <scope>NUCLEOTIDE SEQUENCE [LARGE SCALE GENOMIC DNA]</scope>
    <source>
        <strain evidence="3">DSM 10507 / JCM 14656 / S5a33</strain>
    </source>
</reference>
<protein>
    <recommendedName>
        <fullName evidence="4">P33</fullName>
    </recommendedName>
</protein>
<dbReference type="PATRIC" id="fig|476272.21.peg.597"/>
<dbReference type="RefSeq" id="WP_005951453.1">
    <property type="nucleotide sequence ID" value="NZ_CP136423.1"/>
</dbReference>
<dbReference type="eggNOG" id="COG3723">
    <property type="taxonomic scope" value="Bacteria"/>
</dbReference>
<dbReference type="GeneID" id="86822254"/>